<proteinExistence type="inferred from homology"/>
<dbReference type="InterPro" id="IPR002637">
    <property type="entry name" value="RdgB/HAM1"/>
</dbReference>
<dbReference type="OrthoDB" id="9807456at2"/>
<dbReference type="SUPFAM" id="SSF52972">
    <property type="entry name" value="ITPase-like"/>
    <property type="match status" value="1"/>
</dbReference>
<accession>A0A1H3MTT4</accession>
<dbReference type="InterPro" id="IPR029001">
    <property type="entry name" value="ITPase-like_fam"/>
</dbReference>
<protein>
    <submittedName>
        <fullName evidence="4">DITPase</fullName>
    </submittedName>
</protein>
<dbReference type="GO" id="GO:0009143">
    <property type="term" value="P:nucleoside triphosphate catabolic process"/>
    <property type="evidence" value="ECO:0007669"/>
    <property type="project" value="InterPro"/>
</dbReference>
<evidence type="ECO:0000256" key="2">
    <source>
        <dbReference type="ARBA" id="ARBA00022801"/>
    </source>
</evidence>
<dbReference type="Gene3D" id="3.90.950.10">
    <property type="match status" value="1"/>
</dbReference>
<reference evidence="5" key="1">
    <citation type="submission" date="2016-10" db="EMBL/GenBank/DDBJ databases">
        <authorList>
            <person name="Varghese N."/>
            <person name="Submissions S."/>
        </authorList>
    </citation>
    <scope>NUCLEOTIDE SEQUENCE [LARGE SCALE GENOMIC DNA]</scope>
    <source>
        <strain evidence="5">CGMCC 4.3530</strain>
    </source>
</reference>
<keyword evidence="5" id="KW-1185">Reference proteome</keyword>
<dbReference type="RefSeq" id="WP_093271929.1">
    <property type="nucleotide sequence ID" value="NZ_FNOK01000035.1"/>
</dbReference>
<dbReference type="Pfam" id="PF01725">
    <property type="entry name" value="Ham1p_like"/>
    <property type="match status" value="1"/>
</dbReference>
<dbReference type="GO" id="GO:0047429">
    <property type="term" value="F:nucleoside triphosphate diphosphatase activity"/>
    <property type="evidence" value="ECO:0007669"/>
    <property type="project" value="InterPro"/>
</dbReference>
<sequence>MTQISLITGNAGKAREYASLLGIPVTPVREDLTEIQSLDVTEVVHRKAAEAYRLHGSPVLVDDTGLALDAWNGFPGALIRWVLKARGVDGVLTMVGDDPARAATVTTAIGYADAHGDVQVFTGSLHGTIAPEPRGDNGFGYDSIFIPSSGGGRTYAEMAPEEKNEISHRRLAVNALRKGLDLAPTNA</sequence>
<name>A0A1H3MTT4_9PSEU</name>
<comment type="similarity">
    <text evidence="1 3">Belongs to the HAM1 NTPase family.</text>
</comment>
<dbReference type="CDD" id="cd00515">
    <property type="entry name" value="HAM1"/>
    <property type="match status" value="1"/>
</dbReference>
<evidence type="ECO:0000313" key="4">
    <source>
        <dbReference type="EMBL" id="SDY79983.1"/>
    </source>
</evidence>
<dbReference type="PANTHER" id="PTHR11067:SF9">
    <property type="entry name" value="INOSINE TRIPHOSPHATE PYROPHOSPHATASE"/>
    <property type="match status" value="1"/>
</dbReference>
<keyword evidence="2 3" id="KW-0378">Hydrolase</keyword>
<evidence type="ECO:0000313" key="5">
    <source>
        <dbReference type="Proteomes" id="UP000199529"/>
    </source>
</evidence>
<dbReference type="GO" id="GO:0005737">
    <property type="term" value="C:cytoplasm"/>
    <property type="evidence" value="ECO:0007669"/>
    <property type="project" value="TreeGrafter"/>
</dbReference>
<evidence type="ECO:0000256" key="3">
    <source>
        <dbReference type="RuleBase" id="RU003781"/>
    </source>
</evidence>
<dbReference type="AlphaFoldDB" id="A0A1H3MTT4"/>
<dbReference type="NCBIfam" id="TIGR00042">
    <property type="entry name" value="RdgB/HAM1 family non-canonical purine NTP pyrophosphatase"/>
    <property type="match status" value="1"/>
</dbReference>
<evidence type="ECO:0000256" key="1">
    <source>
        <dbReference type="ARBA" id="ARBA00008023"/>
    </source>
</evidence>
<dbReference type="STRING" id="418495.SAMN05216215_103554"/>
<dbReference type="EMBL" id="FNOK01000035">
    <property type="protein sequence ID" value="SDY79983.1"/>
    <property type="molecule type" value="Genomic_DNA"/>
</dbReference>
<organism evidence="4 5">
    <name type="scientific">Saccharopolyspora shandongensis</name>
    <dbReference type="NCBI Taxonomy" id="418495"/>
    <lineage>
        <taxon>Bacteria</taxon>
        <taxon>Bacillati</taxon>
        <taxon>Actinomycetota</taxon>
        <taxon>Actinomycetes</taxon>
        <taxon>Pseudonocardiales</taxon>
        <taxon>Pseudonocardiaceae</taxon>
        <taxon>Saccharopolyspora</taxon>
    </lineage>
</organism>
<dbReference type="PANTHER" id="PTHR11067">
    <property type="entry name" value="INOSINE TRIPHOSPHATE PYROPHOSPHATASE/HAM1 PROTEIN"/>
    <property type="match status" value="1"/>
</dbReference>
<dbReference type="Proteomes" id="UP000199529">
    <property type="component" value="Unassembled WGS sequence"/>
</dbReference>
<gene>
    <name evidence="4" type="ORF">SAMN05216215_103554</name>
</gene>